<dbReference type="RefSeq" id="WP_181377690.1">
    <property type="nucleotide sequence ID" value="NZ_MG869626.1"/>
</dbReference>
<name>A0A2S1FIN1_9BURK</name>
<accession>A0A2S1FIN1</accession>
<dbReference type="InterPro" id="IPR009444">
    <property type="entry name" value="Conjugal_tfr_TraD_a-type"/>
</dbReference>
<proteinExistence type="predicted"/>
<dbReference type="AlphaFoldDB" id="A0A2S1FIN1"/>
<sequence length="164" mass="17846">MTADTNTKPQKQDWLSNHLLFLKGLKSPTEAQQLLILLAVKQEKTQKEQKTFDALVKSEKASEKAKEARIAVSSILAASKKAANEAEESAASAARKARNHGLIKLGLLFDYAGLSHLTREELLGLLIKGAKTDRVQVREWSVDGAAMLAVKEPVKAAPVPDNGY</sequence>
<protein>
    <submittedName>
        <fullName evidence="1">Putative coupling protein, TraD</fullName>
    </submittedName>
</protein>
<reference evidence="1" key="1">
    <citation type="submission" date="2018-01" db="EMBL/GenBank/DDBJ databases">
        <title>Plasmids of psychrophilic Polaromonas spp. isolated from Arctic and Antarctic glaciers.</title>
        <authorList>
            <person name="Dziewit L."/>
            <person name="Ciok A."/>
        </authorList>
    </citation>
    <scope>NUCLEOTIDE SEQUENCE</scope>
    <source>
        <plasmid evidence="1">pW5NP1</plasmid>
    </source>
</reference>
<gene>
    <name evidence="1" type="ORF">pW5NP1_p009</name>
</gene>
<dbReference type="Pfam" id="PF06412">
    <property type="entry name" value="TraD"/>
    <property type="match status" value="1"/>
</dbReference>
<evidence type="ECO:0000313" key="1">
    <source>
        <dbReference type="EMBL" id="AWD72378.1"/>
    </source>
</evidence>
<dbReference type="EMBL" id="MG869626">
    <property type="protein sequence ID" value="AWD72378.1"/>
    <property type="molecule type" value="Genomic_DNA"/>
</dbReference>
<organism evidence="1">
    <name type="scientific">Polaromonas sp. W5N</name>
    <dbReference type="NCBI Taxonomy" id="1840315"/>
    <lineage>
        <taxon>Bacteria</taxon>
        <taxon>Pseudomonadati</taxon>
        <taxon>Pseudomonadota</taxon>
        <taxon>Betaproteobacteria</taxon>
        <taxon>Burkholderiales</taxon>
        <taxon>Comamonadaceae</taxon>
        <taxon>Polaromonas</taxon>
    </lineage>
</organism>
<geneLocation type="plasmid" evidence="1">
    <name>pW5NP1</name>
</geneLocation>
<keyword evidence="1" id="KW-0614">Plasmid</keyword>